<feature type="domain" description="SnoaL-like" evidence="1">
    <location>
        <begin position="10"/>
        <end position="156"/>
    </location>
</feature>
<dbReference type="EMBL" id="KI912109">
    <property type="protein sequence ID" value="ETS86661.1"/>
    <property type="molecule type" value="Genomic_DNA"/>
</dbReference>
<dbReference type="AlphaFoldDB" id="W3XN01"/>
<evidence type="ECO:0000313" key="2">
    <source>
        <dbReference type="EMBL" id="ETS86661.1"/>
    </source>
</evidence>
<protein>
    <recommendedName>
        <fullName evidence="1">SnoaL-like domain-containing protein</fullName>
    </recommendedName>
</protein>
<dbReference type="KEGG" id="pfy:PFICI_00489"/>
<dbReference type="InterPro" id="IPR037401">
    <property type="entry name" value="SnoaL-like"/>
</dbReference>
<evidence type="ECO:0000259" key="1">
    <source>
        <dbReference type="Pfam" id="PF13577"/>
    </source>
</evidence>
<accession>W3XN01</accession>
<dbReference type="InParanoid" id="W3XN01"/>
<proteinExistence type="predicted"/>
<dbReference type="GeneID" id="19265502"/>
<dbReference type="OrthoDB" id="5208229at2759"/>
<dbReference type="Gene3D" id="3.10.450.50">
    <property type="match status" value="1"/>
</dbReference>
<dbReference type="Pfam" id="PF13577">
    <property type="entry name" value="SnoaL_4"/>
    <property type="match status" value="1"/>
</dbReference>
<dbReference type="SUPFAM" id="SSF54427">
    <property type="entry name" value="NTF2-like"/>
    <property type="match status" value="1"/>
</dbReference>
<organism evidence="2 3">
    <name type="scientific">Pestalotiopsis fici (strain W106-1 / CGMCC3.15140)</name>
    <dbReference type="NCBI Taxonomy" id="1229662"/>
    <lineage>
        <taxon>Eukaryota</taxon>
        <taxon>Fungi</taxon>
        <taxon>Dikarya</taxon>
        <taxon>Ascomycota</taxon>
        <taxon>Pezizomycotina</taxon>
        <taxon>Sordariomycetes</taxon>
        <taxon>Xylariomycetidae</taxon>
        <taxon>Amphisphaeriales</taxon>
        <taxon>Sporocadaceae</taxon>
        <taxon>Pestalotiopsis</taxon>
    </lineage>
</organism>
<evidence type="ECO:0000313" key="3">
    <source>
        <dbReference type="Proteomes" id="UP000030651"/>
    </source>
</evidence>
<gene>
    <name evidence="2" type="ORF">PFICI_00489</name>
</gene>
<dbReference type="eggNOG" id="ENOG502RA8H">
    <property type="taxonomic scope" value="Eukaryota"/>
</dbReference>
<dbReference type="RefSeq" id="XP_007827261.1">
    <property type="nucleotide sequence ID" value="XM_007829070.1"/>
</dbReference>
<dbReference type="Proteomes" id="UP000030651">
    <property type="component" value="Unassembled WGS sequence"/>
</dbReference>
<dbReference type="HOGENOM" id="CLU_106738_4_0_1"/>
<sequence length="173" mass="19413">MSATYDVQTYLLDRANIHDTVFKLMQSFDEVDTPKLVNAVYAPKVHLDYTAIMGGEPQHLESEVWAKSLEPIHSAYEATQHVVQDLLIELPQPTGKSKPRPNSCTAICVGDAKFYRRNGDGLPCVMERRTGGRYDLELVRVPELEEKGENPWRISKQTVKLSVMDLGAAPEAK</sequence>
<dbReference type="InterPro" id="IPR032710">
    <property type="entry name" value="NTF2-like_dom_sf"/>
</dbReference>
<dbReference type="OMA" id="KADVIYF"/>
<keyword evidence="3" id="KW-1185">Reference proteome</keyword>
<name>W3XN01_PESFW</name>
<reference evidence="3" key="1">
    <citation type="journal article" date="2015" name="BMC Genomics">
        <title>Genomic and transcriptomic analysis of the endophytic fungus Pestalotiopsis fici reveals its lifestyle and high potential for synthesis of natural products.</title>
        <authorList>
            <person name="Wang X."/>
            <person name="Zhang X."/>
            <person name="Liu L."/>
            <person name="Xiang M."/>
            <person name="Wang W."/>
            <person name="Sun X."/>
            <person name="Che Y."/>
            <person name="Guo L."/>
            <person name="Liu G."/>
            <person name="Guo L."/>
            <person name="Wang C."/>
            <person name="Yin W.B."/>
            <person name="Stadler M."/>
            <person name="Zhang X."/>
            <person name="Liu X."/>
        </authorList>
    </citation>
    <scope>NUCLEOTIDE SEQUENCE [LARGE SCALE GENOMIC DNA]</scope>
    <source>
        <strain evidence="3">W106-1 / CGMCC3.15140</strain>
    </source>
</reference>